<feature type="transmembrane region" description="Helical" evidence="5">
    <location>
        <begin position="194"/>
        <end position="209"/>
    </location>
</feature>
<dbReference type="EMBL" id="PFWG01000048">
    <property type="protein sequence ID" value="PJA63797.1"/>
    <property type="molecule type" value="Genomic_DNA"/>
</dbReference>
<feature type="transmembrane region" description="Helical" evidence="5">
    <location>
        <begin position="129"/>
        <end position="149"/>
    </location>
</feature>
<sequence>MLKKTIKAGVCLAVFSLPLYLIRFKISWIPFNLSEIIIYLVFLLWLADKLNGFWKSSFRIQKSDFQNHSPALSMALPVFLIFAGTTLSTLFSSNIEVGAGIWKGWFLTPLFLFFILLDNLNNRGFFKWLVFSAVFSGAAVSLISLFGWWGDNLTYDGRLRGFYSSANYLAMYLSPILILSLSLFLFIKKRIYKLLLVAVVGLTATVIYLTYSYGAFLGLLAASVFLVFGGVKDKRNFNWALFLFLFVVLFFVFQIQTDKFQEFLDLSYPSLKSRLAIWQSAGQILKDHPLIGIGPGMFQKYYLDYQPRFEPYPEWSAPQPHNIFLAFWLQTGLIGLIGFIWLMADFFKKSCRRLSSNKKEIRFLGLILGSAMLCILVHGLIDATYWKNDLAAVFWLVTAINYRADRLFG</sequence>
<comment type="caution">
    <text evidence="7">The sequence shown here is derived from an EMBL/GenBank/DDBJ whole genome shotgun (WGS) entry which is preliminary data.</text>
</comment>
<dbReference type="Pfam" id="PF04932">
    <property type="entry name" value="Wzy_C"/>
    <property type="match status" value="1"/>
</dbReference>
<feature type="transmembrane region" description="Helical" evidence="5">
    <location>
        <begin position="68"/>
        <end position="91"/>
    </location>
</feature>
<dbReference type="GO" id="GO:0016020">
    <property type="term" value="C:membrane"/>
    <property type="evidence" value="ECO:0007669"/>
    <property type="project" value="UniProtKB-SubCell"/>
</dbReference>
<evidence type="ECO:0000256" key="5">
    <source>
        <dbReference type="SAM" id="Phobius"/>
    </source>
</evidence>
<dbReference type="PANTHER" id="PTHR37422:SF13">
    <property type="entry name" value="LIPOPOLYSACCHARIDE BIOSYNTHESIS PROTEIN PA4999-RELATED"/>
    <property type="match status" value="1"/>
</dbReference>
<keyword evidence="4 5" id="KW-0472">Membrane</keyword>
<feature type="transmembrane region" description="Helical" evidence="5">
    <location>
        <begin position="363"/>
        <end position="381"/>
    </location>
</feature>
<dbReference type="Proteomes" id="UP000230941">
    <property type="component" value="Unassembled WGS sequence"/>
</dbReference>
<dbReference type="InterPro" id="IPR051533">
    <property type="entry name" value="WaaL-like"/>
</dbReference>
<feature type="transmembrane region" description="Helical" evidence="5">
    <location>
        <begin position="238"/>
        <end position="256"/>
    </location>
</feature>
<feature type="transmembrane region" description="Helical" evidence="5">
    <location>
        <begin position="5"/>
        <end position="22"/>
    </location>
</feature>
<dbReference type="AlphaFoldDB" id="A0A2M7YLD4"/>
<evidence type="ECO:0000256" key="1">
    <source>
        <dbReference type="ARBA" id="ARBA00004141"/>
    </source>
</evidence>
<keyword evidence="2 5" id="KW-0812">Transmembrane</keyword>
<organism evidence="7 8">
    <name type="scientific">Candidatus Portnoybacteria bacterium CG_4_9_14_3_um_filter_43_11</name>
    <dbReference type="NCBI Taxonomy" id="1974805"/>
    <lineage>
        <taxon>Bacteria</taxon>
        <taxon>Candidatus Portnoyibacteriota</taxon>
    </lineage>
</organism>
<comment type="subcellular location">
    <subcellularLocation>
        <location evidence="1">Membrane</location>
        <topology evidence="1">Multi-pass membrane protein</topology>
    </subcellularLocation>
</comment>
<feature type="transmembrane region" description="Helical" evidence="5">
    <location>
        <begin position="323"/>
        <end position="342"/>
    </location>
</feature>
<keyword evidence="3 5" id="KW-1133">Transmembrane helix</keyword>
<dbReference type="InterPro" id="IPR007016">
    <property type="entry name" value="O-antigen_ligase-rel_domated"/>
</dbReference>
<evidence type="ECO:0000256" key="2">
    <source>
        <dbReference type="ARBA" id="ARBA00022692"/>
    </source>
</evidence>
<proteinExistence type="predicted"/>
<feature type="transmembrane region" description="Helical" evidence="5">
    <location>
        <begin position="169"/>
        <end position="187"/>
    </location>
</feature>
<evidence type="ECO:0000256" key="3">
    <source>
        <dbReference type="ARBA" id="ARBA00022989"/>
    </source>
</evidence>
<accession>A0A2M7YLD4</accession>
<evidence type="ECO:0000256" key="4">
    <source>
        <dbReference type="ARBA" id="ARBA00023136"/>
    </source>
</evidence>
<feature type="domain" description="O-antigen ligase-related" evidence="6">
    <location>
        <begin position="199"/>
        <end position="340"/>
    </location>
</feature>
<name>A0A2M7YLD4_9BACT</name>
<dbReference type="PANTHER" id="PTHR37422">
    <property type="entry name" value="TEICHURONIC ACID BIOSYNTHESIS PROTEIN TUAE"/>
    <property type="match status" value="1"/>
</dbReference>
<reference evidence="8" key="1">
    <citation type="submission" date="2017-09" db="EMBL/GenBank/DDBJ databases">
        <title>Depth-based differentiation of microbial function through sediment-hosted aquifers and enrichment of novel symbionts in the deep terrestrial subsurface.</title>
        <authorList>
            <person name="Probst A.J."/>
            <person name="Ladd B."/>
            <person name="Jarett J.K."/>
            <person name="Geller-Mcgrath D.E."/>
            <person name="Sieber C.M.K."/>
            <person name="Emerson J.B."/>
            <person name="Anantharaman K."/>
            <person name="Thomas B.C."/>
            <person name="Malmstrom R."/>
            <person name="Stieglmeier M."/>
            <person name="Klingl A."/>
            <person name="Woyke T."/>
            <person name="Ryan C.M."/>
            <person name="Banfield J.F."/>
        </authorList>
    </citation>
    <scope>NUCLEOTIDE SEQUENCE [LARGE SCALE GENOMIC DNA]</scope>
</reference>
<protein>
    <recommendedName>
        <fullName evidence="6">O-antigen ligase-related domain-containing protein</fullName>
    </recommendedName>
</protein>
<feature type="transmembrane region" description="Helical" evidence="5">
    <location>
        <begin position="215"/>
        <end position="231"/>
    </location>
</feature>
<evidence type="ECO:0000313" key="8">
    <source>
        <dbReference type="Proteomes" id="UP000230941"/>
    </source>
</evidence>
<feature type="transmembrane region" description="Helical" evidence="5">
    <location>
        <begin position="97"/>
        <end position="117"/>
    </location>
</feature>
<evidence type="ECO:0000313" key="7">
    <source>
        <dbReference type="EMBL" id="PJA63797.1"/>
    </source>
</evidence>
<gene>
    <name evidence="7" type="ORF">CO160_01975</name>
</gene>
<evidence type="ECO:0000259" key="6">
    <source>
        <dbReference type="Pfam" id="PF04932"/>
    </source>
</evidence>
<feature type="transmembrane region" description="Helical" evidence="5">
    <location>
        <begin position="28"/>
        <end position="47"/>
    </location>
</feature>